<gene>
    <name evidence="2" type="ORF">PCANC_08869</name>
    <name evidence="1" type="ORF">PCANC_15772</name>
</gene>
<keyword evidence="3" id="KW-1185">Reference proteome</keyword>
<name>A0A2N5SYX9_9BASI</name>
<evidence type="ECO:0000313" key="2">
    <source>
        <dbReference type="EMBL" id="PLW52830.1"/>
    </source>
</evidence>
<evidence type="ECO:0000313" key="1">
    <source>
        <dbReference type="EMBL" id="PLW18453.1"/>
    </source>
</evidence>
<dbReference type="AlphaFoldDB" id="A0A2N5SYX9"/>
<protein>
    <submittedName>
        <fullName evidence="1">Uncharacterized protein</fullName>
    </submittedName>
</protein>
<reference evidence="1 3" key="1">
    <citation type="submission" date="2017-11" db="EMBL/GenBank/DDBJ databases">
        <title>De novo assembly and phasing of dikaryotic genomes from two isolates of Puccinia coronata f. sp. avenae, the causal agent of oat crown rust.</title>
        <authorList>
            <person name="Miller M.E."/>
            <person name="Zhang Y."/>
            <person name="Omidvar V."/>
            <person name="Sperschneider J."/>
            <person name="Schwessinger B."/>
            <person name="Raley C."/>
            <person name="Palmer J.M."/>
            <person name="Garnica D."/>
            <person name="Upadhyaya N."/>
            <person name="Rathjen J."/>
            <person name="Taylor J.M."/>
            <person name="Park R.F."/>
            <person name="Dodds P.N."/>
            <person name="Hirsch C.D."/>
            <person name="Kianian S.F."/>
            <person name="Figueroa M."/>
        </authorList>
    </citation>
    <scope>NUCLEOTIDE SEQUENCE [LARGE SCALE GENOMIC DNA]</scope>
    <source>
        <strain evidence="1">12NC29</strain>
    </source>
</reference>
<evidence type="ECO:0000313" key="3">
    <source>
        <dbReference type="Proteomes" id="UP000235388"/>
    </source>
</evidence>
<proteinExistence type="predicted"/>
<sequence length="98" mass="11353">MASLRFLHFDLPMYTTAVLRLPNTNCLSIYVASMLDQAIQCKTTLVVIGPSFNGHFHQPFSLLDQFTRTTQAFQWCGFQFCPEESIHPSHFVERLHYL</sequence>
<accession>A0A2N5SYX9</accession>
<comment type="caution">
    <text evidence="1">The sequence shown here is derived from an EMBL/GenBank/DDBJ whole genome shotgun (WGS) entry which is preliminary data.</text>
</comment>
<dbReference type="EMBL" id="PGCJ01000073">
    <property type="protein sequence ID" value="PLW52830.1"/>
    <property type="molecule type" value="Genomic_DNA"/>
</dbReference>
<dbReference type="Proteomes" id="UP000235388">
    <property type="component" value="Unassembled WGS sequence"/>
</dbReference>
<organism evidence="1 3">
    <name type="scientific">Puccinia coronata f. sp. avenae</name>
    <dbReference type="NCBI Taxonomy" id="200324"/>
    <lineage>
        <taxon>Eukaryota</taxon>
        <taxon>Fungi</taxon>
        <taxon>Dikarya</taxon>
        <taxon>Basidiomycota</taxon>
        <taxon>Pucciniomycotina</taxon>
        <taxon>Pucciniomycetes</taxon>
        <taxon>Pucciniales</taxon>
        <taxon>Pucciniaceae</taxon>
        <taxon>Puccinia</taxon>
    </lineage>
</organism>
<dbReference type="EMBL" id="PGCJ01000831">
    <property type="protein sequence ID" value="PLW18453.1"/>
    <property type="molecule type" value="Genomic_DNA"/>
</dbReference>